<feature type="non-terminal residue" evidence="3">
    <location>
        <position position="1"/>
    </location>
</feature>
<evidence type="ECO:0000313" key="4">
    <source>
        <dbReference type="Proteomes" id="UP001206925"/>
    </source>
</evidence>
<dbReference type="GO" id="GO:0016747">
    <property type="term" value="F:acyltransferase activity, transferring groups other than amino-acyl groups"/>
    <property type="evidence" value="ECO:0007669"/>
    <property type="project" value="InterPro"/>
</dbReference>
<name>A0AAD5GRJ0_AMBAR</name>
<dbReference type="Pfam" id="PF00583">
    <property type="entry name" value="Acetyltransf_1"/>
    <property type="match status" value="1"/>
</dbReference>
<dbReference type="Gene3D" id="3.40.630.30">
    <property type="match status" value="1"/>
</dbReference>
<dbReference type="AlphaFoldDB" id="A0AAD5GRJ0"/>
<sequence length="535" mass="60319">HGARCQGLSGQLAGLSDLQVEDETEEGEIRSDQSRENISSDRLDDRYIADDQEVQKSTRVPRTWGKEKSVVGITHGEQDNSVGITKNVKDGVTVEFADGLLLKSQHTTTLLPNGPPTHSGATPIPPSISKRPRNLRSPPSLGSTQAPPTRVCFDDISQRSKPIALNSPDDQPVEPGGEDVRSHADDDQVHADEAPREQPRMEINTPVSGEQLSSTQNEAVGSSDLLQNHLLSGLSWRMLCCGFLFLQLVKREMELSHGSLIPHFKIRRPRSVFCKRIKKQDSLLIVDLFRENFPISYTRCRTLETEWDNTQSIRHLIVPSNDDSKQPELSFNRLQLSDEEYTDMQCSFGRYIAREAILNEEYWMAAWLRAEAHWEASAYKRHDEIFKMKYADQEFKALKKRCSGQDGNLLQCFCLVAVKKEVKNMKRTVLNSIVGTMDLSIRQYLQGETYPGEIKKQSCVLASKQPLDAHKYAYISNVVVAKYARRRRIAINMLGLAAHIAASVGMKKLYVHVMADNKPGQEFLLQLMHPAMGSY</sequence>
<feature type="region of interest" description="Disordered" evidence="1">
    <location>
        <begin position="1"/>
        <end position="61"/>
    </location>
</feature>
<dbReference type="EMBL" id="JAMZMK010005647">
    <property type="protein sequence ID" value="KAI7752652.1"/>
    <property type="molecule type" value="Genomic_DNA"/>
</dbReference>
<organism evidence="3 4">
    <name type="scientific">Ambrosia artemisiifolia</name>
    <name type="common">Common ragweed</name>
    <dbReference type="NCBI Taxonomy" id="4212"/>
    <lineage>
        <taxon>Eukaryota</taxon>
        <taxon>Viridiplantae</taxon>
        <taxon>Streptophyta</taxon>
        <taxon>Embryophyta</taxon>
        <taxon>Tracheophyta</taxon>
        <taxon>Spermatophyta</taxon>
        <taxon>Magnoliopsida</taxon>
        <taxon>eudicotyledons</taxon>
        <taxon>Gunneridae</taxon>
        <taxon>Pentapetalae</taxon>
        <taxon>asterids</taxon>
        <taxon>campanulids</taxon>
        <taxon>Asterales</taxon>
        <taxon>Asteraceae</taxon>
        <taxon>Asteroideae</taxon>
        <taxon>Heliantheae alliance</taxon>
        <taxon>Heliantheae</taxon>
        <taxon>Ambrosia</taxon>
    </lineage>
</organism>
<dbReference type="Proteomes" id="UP001206925">
    <property type="component" value="Unassembled WGS sequence"/>
</dbReference>
<dbReference type="InterPro" id="IPR000182">
    <property type="entry name" value="GNAT_dom"/>
</dbReference>
<dbReference type="InterPro" id="IPR016181">
    <property type="entry name" value="Acyl_CoA_acyltransferase"/>
</dbReference>
<evidence type="ECO:0000256" key="1">
    <source>
        <dbReference type="SAM" id="MobiDB-lite"/>
    </source>
</evidence>
<feature type="compositionally biased region" description="Basic and acidic residues" evidence="1">
    <location>
        <begin position="27"/>
        <end position="56"/>
    </location>
</feature>
<dbReference type="SUPFAM" id="SSF55729">
    <property type="entry name" value="Acyl-CoA N-acyltransferases (Nat)"/>
    <property type="match status" value="1"/>
</dbReference>
<keyword evidence="4" id="KW-1185">Reference proteome</keyword>
<evidence type="ECO:0000259" key="2">
    <source>
        <dbReference type="Pfam" id="PF00583"/>
    </source>
</evidence>
<feature type="compositionally biased region" description="Basic and acidic residues" evidence="1">
    <location>
        <begin position="178"/>
        <end position="200"/>
    </location>
</feature>
<reference evidence="3" key="1">
    <citation type="submission" date="2022-06" db="EMBL/GenBank/DDBJ databases">
        <title>Uncovering the hologenomic basis of an extraordinary plant invasion.</title>
        <authorList>
            <person name="Bieker V.C."/>
            <person name="Martin M.D."/>
            <person name="Gilbert T."/>
            <person name="Hodgins K."/>
            <person name="Battlay P."/>
            <person name="Petersen B."/>
            <person name="Wilson J."/>
        </authorList>
    </citation>
    <scope>NUCLEOTIDE SEQUENCE</scope>
    <source>
        <strain evidence="3">AA19_3_7</strain>
        <tissue evidence="3">Leaf</tissue>
    </source>
</reference>
<dbReference type="PANTHER" id="PTHR47426">
    <property type="entry name" value="ACYL-COA N-ACYLTRANSFERASES (NAT) SUPERFAMILY PROTEIN"/>
    <property type="match status" value="1"/>
</dbReference>
<dbReference type="PANTHER" id="PTHR47426:SF4">
    <property type="entry name" value="N-ACETYLTRANSFERASE DOMAIN-CONTAINING PROTEIN"/>
    <property type="match status" value="1"/>
</dbReference>
<comment type="caution">
    <text evidence="3">The sequence shown here is derived from an EMBL/GenBank/DDBJ whole genome shotgun (WGS) entry which is preliminary data.</text>
</comment>
<evidence type="ECO:0000313" key="3">
    <source>
        <dbReference type="EMBL" id="KAI7752652.1"/>
    </source>
</evidence>
<gene>
    <name evidence="3" type="ORF">M8C21_033237</name>
</gene>
<feature type="region of interest" description="Disordered" evidence="1">
    <location>
        <begin position="107"/>
        <end position="203"/>
    </location>
</feature>
<accession>A0AAD5GRJ0</accession>
<proteinExistence type="predicted"/>
<feature type="domain" description="N-acetyltransferase" evidence="2">
    <location>
        <begin position="461"/>
        <end position="524"/>
    </location>
</feature>
<protein>
    <recommendedName>
        <fullName evidence="2">N-acetyltransferase domain-containing protein</fullName>
    </recommendedName>
</protein>